<dbReference type="Proteomes" id="UP001168146">
    <property type="component" value="Unassembled WGS sequence"/>
</dbReference>
<comment type="caution">
    <text evidence="2">The sequence shown here is derived from an EMBL/GenBank/DDBJ whole genome shotgun (WGS) entry which is preliminary data.</text>
</comment>
<dbReference type="EMBL" id="JASUXU010000168">
    <property type="protein sequence ID" value="KAK0302850.1"/>
    <property type="molecule type" value="Genomic_DNA"/>
</dbReference>
<reference evidence="2" key="1">
    <citation type="submission" date="2021-12" db="EMBL/GenBank/DDBJ databases">
        <title>Black yeast isolated from Biological Soil Crust.</title>
        <authorList>
            <person name="Kurbessoian T."/>
        </authorList>
    </citation>
    <scope>NUCLEOTIDE SEQUENCE</scope>
    <source>
        <strain evidence="2">CCFEE 5208</strain>
    </source>
</reference>
<feature type="region of interest" description="Disordered" evidence="1">
    <location>
        <begin position="281"/>
        <end position="306"/>
    </location>
</feature>
<proteinExistence type="predicted"/>
<protein>
    <submittedName>
        <fullName evidence="2">Uncharacterized protein</fullName>
    </submittedName>
</protein>
<sequence length="391" mass="44454">MGEKKYNGRTLEALARCTRVEEGDTFRHFYTVNASTAALADTSCSIVTIPGAEHLSEKERADVYDLARELQYQSALVAHLDAMTPPVDAQEAFEEQREHEIKAREELRTDGCPPCYPADVDISMGDVPEVHKDVVEYYRISTSWGEEVLPQQLVQWRRFRAVQQDIRRRYGQKFNRYLANLRERRRMHNLSADISLLQDHTLQDSLQTWIEFQDVCIQGHDAAALELKKLDAVSEYNVYADGSANFLRDRLARHKGLLRWVESQRLVMEAHANTYEQQVESPHVNYPDHGPSALSRTPGKADHLTRSGEVRVRTPKALGTTVKIRQQLHGNCLLDTVGMGFGRVQRSMTQRKRRKLVSGPTICRIGSNTAQSQSQTRSGRVSKPPSRFVPG</sequence>
<gene>
    <name evidence="2" type="ORF">LTR82_017742</name>
</gene>
<feature type="compositionally biased region" description="Polar residues" evidence="1">
    <location>
        <begin position="366"/>
        <end position="379"/>
    </location>
</feature>
<evidence type="ECO:0000256" key="1">
    <source>
        <dbReference type="SAM" id="MobiDB-lite"/>
    </source>
</evidence>
<evidence type="ECO:0000313" key="3">
    <source>
        <dbReference type="Proteomes" id="UP001168146"/>
    </source>
</evidence>
<organism evidence="2 3">
    <name type="scientific">Friedmanniomyces endolithicus</name>
    <dbReference type="NCBI Taxonomy" id="329885"/>
    <lineage>
        <taxon>Eukaryota</taxon>
        <taxon>Fungi</taxon>
        <taxon>Dikarya</taxon>
        <taxon>Ascomycota</taxon>
        <taxon>Pezizomycotina</taxon>
        <taxon>Dothideomycetes</taxon>
        <taxon>Dothideomycetidae</taxon>
        <taxon>Mycosphaerellales</taxon>
        <taxon>Teratosphaeriaceae</taxon>
        <taxon>Friedmanniomyces</taxon>
    </lineage>
</organism>
<evidence type="ECO:0000313" key="2">
    <source>
        <dbReference type="EMBL" id="KAK0302850.1"/>
    </source>
</evidence>
<accession>A0AAN6IZZ4</accession>
<name>A0AAN6IZZ4_9PEZI</name>
<dbReference type="AlphaFoldDB" id="A0AAN6IZZ4"/>
<feature type="region of interest" description="Disordered" evidence="1">
    <location>
        <begin position="364"/>
        <end position="391"/>
    </location>
</feature>